<proteinExistence type="predicted"/>
<reference evidence="1" key="1">
    <citation type="submission" date="2020-09" db="EMBL/GenBank/DDBJ databases">
        <title>A novel bacterium of genus Bacillus, isolated from South China Sea.</title>
        <authorList>
            <person name="Huang H."/>
            <person name="Mo K."/>
            <person name="Hu Y."/>
        </authorList>
    </citation>
    <scope>NUCLEOTIDE SEQUENCE</scope>
    <source>
        <strain evidence="1">IB182487</strain>
    </source>
</reference>
<comment type="caution">
    <text evidence="1">The sequence shown here is derived from an EMBL/GenBank/DDBJ whole genome shotgun (WGS) entry which is preliminary data.</text>
</comment>
<gene>
    <name evidence="1" type="ORF">IC621_22915</name>
</gene>
<dbReference type="AlphaFoldDB" id="A0A926RYL0"/>
<accession>A0A926RYL0</accession>
<keyword evidence="2" id="KW-1185">Reference proteome</keyword>
<name>A0A926RYL0_9BACI</name>
<protein>
    <submittedName>
        <fullName evidence="1">Uncharacterized protein</fullName>
    </submittedName>
</protein>
<sequence length="39" mass="4516">MERFQRTNISLANVKIVFSPEEAMKLVKELKVQLSNPVK</sequence>
<evidence type="ECO:0000313" key="2">
    <source>
        <dbReference type="Proteomes" id="UP000626844"/>
    </source>
</evidence>
<evidence type="ECO:0000313" key="1">
    <source>
        <dbReference type="EMBL" id="MBD1383058.1"/>
    </source>
</evidence>
<dbReference type="Proteomes" id="UP000626844">
    <property type="component" value="Unassembled WGS sequence"/>
</dbReference>
<dbReference type="EMBL" id="JACXAI010000042">
    <property type="protein sequence ID" value="MBD1383058.1"/>
    <property type="molecule type" value="Genomic_DNA"/>
</dbReference>
<organism evidence="1 2">
    <name type="scientific">Metabacillus arenae</name>
    <dbReference type="NCBI Taxonomy" id="2771434"/>
    <lineage>
        <taxon>Bacteria</taxon>
        <taxon>Bacillati</taxon>
        <taxon>Bacillota</taxon>
        <taxon>Bacilli</taxon>
        <taxon>Bacillales</taxon>
        <taxon>Bacillaceae</taxon>
        <taxon>Metabacillus</taxon>
    </lineage>
</organism>